<proteinExistence type="evidence at transcript level"/>
<dbReference type="InterPro" id="IPR013098">
    <property type="entry name" value="Ig_I-set"/>
</dbReference>
<dbReference type="GO" id="GO:0070593">
    <property type="term" value="P:dendrite self-avoidance"/>
    <property type="evidence" value="ECO:0007669"/>
    <property type="project" value="TreeGrafter"/>
</dbReference>
<feature type="signal peptide" evidence="2">
    <location>
        <begin position="1"/>
        <end position="21"/>
    </location>
</feature>
<feature type="domain" description="Ig-like" evidence="3">
    <location>
        <begin position="26"/>
        <end position="111"/>
    </location>
</feature>
<protein>
    <submittedName>
        <fullName evidence="4">Hemolin</fullName>
    </submittedName>
</protein>
<dbReference type="GO" id="GO:0007156">
    <property type="term" value="P:homophilic cell adhesion via plasma membrane adhesion molecules"/>
    <property type="evidence" value="ECO:0007669"/>
    <property type="project" value="TreeGrafter"/>
</dbReference>
<accession>A0A096ZGV9</accession>
<keyword evidence="2" id="KW-0732">Signal</keyword>
<feature type="domain" description="Ig-like" evidence="3">
    <location>
        <begin position="224"/>
        <end position="316"/>
    </location>
</feature>
<feature type="chain" id="PRO_5001927855" evidence="2">
    <location>
        <begin position="22"/>
        <end position="412"/>
    </location>
</feature>
<feature type="domain" description="Ig-like" evidence="3">
    <location>
        <begin position="120"/>
        <end position="211"/>
    </location>
</feature>
<feature type="domain" description="Ig-like" evidence="3">
    <location>
        <begin position="325"/>
        <end position="412"/>
    </location>
</feature>
<name>A0A096ZGV9_OSTFU</name>
<dbReference type="PANTHER" id="PTHR10075:SF103">
    <property type="entry name" value="ROUNDABOUT HOMOLOG 4"/>
    <property type="match status" value="1"/>
</dbReference>
<dbReference type="EMBL" id="KF752426">
    <property type="protein sequence ID" value="AIR96005.1"/>
    <property type="molecule type" value="mRNA"/>
</dbReference>
<dbReference type="CDD" id="cd20965">
    <property type="entry name" value="IgI_2_hemolin-like"/>
    <property type="match status" value="1"/>
</dbReference>
<dbReference type="GO" id="GO:0005886">
    <property type="term" value="C:plasma membrane"/>
    <property type="evidence" value="ECO:0007669"/>
    <property type="project" value="TreeGrafter"/>
</dbReference>
<evidence type="ECO:0000259" key="3">
    <source>
        <dbReference type="PROSITE" id="PS50835"/>
    </source>
</evidence>
<dbReference type="PROSITE" id="PS50835">
    <property type="entry name" value="IG_LIKE"/>
    <property type="match status" value="4"/>
</dbReference>
<dbReference type="SUPFAM" id="SSF48726">
    <property type="entry name" value="Immunoglobulin"/>
    <property type="match status" value="4"/>
</dbReference>
<reference evidence="4" key="1">
    <citation type="submission" date="2013-10" db="EMBL/GenBank/DDBJ databases">
        <title>mRNA of Asian corn borer Ostrinia furnacalis Pyralididae Lepidoptera.</title>
        <authorList>
            <person name="Yang Z."/>
            <person name="Hu J."/>
        </authorList>
    </citation>
    <scope>NUCLEOTIDE SEQUENCE</scope>
</reference>
<dbReference type="PANTHER" id="PTHR10075">
    <property type="entry name" value="BASIGIN RELATED"/>
    <property type="match status" value="1"/>
</dbReference>
<sequence length="412" mass="45181">MSSKCGFVAFLALLGLGLSLAQKQAPVLKDPPTKVLYRAGKPFELDCAVDSGDSSEITSYQWFRYAKKVDPKAAEQSGSRLIFKAPQNTDAGDYQCQATSSAGVASTKLISVSEAFLLDPQVSTKRVKPVEGKPFKLDCNVPPGHPKPTIEWKKQSVSDSSKSETILDGRITISDNGDLYFTNATQEDVSTDFKYVCVATTPAVDGEVILAEHIVEGLEKNPKPDHEVTQLYVTPNDATAIVGEKTFLYCIYGSSPQAYPDWYKDGVNVNNKPEDRVTRHNRSKGRRLLIKETLLEDEGHYTCVINNELGKPENYSFHLNVVSVPEFVKKPEKRVQAKEGDDLFLPCEVKAKPAAAPVWTLNAKPVAGSRRVVFSDKGLTINKVQKGDGGYYGCNATNIIGGNYVESYVQVV</sequence>
<dbReference type="InterPro" id="IPR007110">
    <property type="entry name" value="Ig-like_dom"/>
</dbReference>
<keyword evidence="1" id="KW-0393">Immunoglobulin domain</keyword>
<dbReference type="InterPro" id="IPR003599">
    <property type="entry name" value="Ig_sub"/>
</dbReference>
<dbReference type="GO" id="GO:0007411">
    <property type="term" value="P:axon guidance"/>
    <property type="evidence" value="ECO:0007669"/>
    <property type="project" value="TreeGrafter"/>
</dbReference>
<dbReference type="InterPro" id="IPR013783">
    <property type="entry name" value="Ig-like_fold"/>
</dbReference>
<organism evidence="4">
    <name type="scientific">Ostrinia furnacalis</name>
    <name type="common">Asian corn borer</name>
    <dbReference type="NCBI Taxonomy" id="93504"/>
    <lineage>
        <taxon>Eukaryota</taxon>
        <taxon>Metazoa</taxon>
        <taxon>Ecdysozoa</taxon>
        <taxon>Arthropoda</taxon>
        <taxon>Hexapoda</taxon>
        <taxon>Insecta</taxon>
        <taxon>Pterygota</taxon>
        <taxon>Neoptera</taxon>
        <taxon>Endopterygota</taxon>
        <taxon>Lepidoptera</taxon>
        <taxon>Glossata</taxon>
        <taxon>Ditrysia</taxon>
        <taxon>Pyraloidea</taxon>
        <taxon>Crambidae</taxon>
        <taxon>Pyraustinae</taxon>
        <taxon>Ostrinia</taxon>
    </lineage>
</organism>
<dbReference type="GO" id="GO:0030424">
    <property type="term" value="C:axon"/>
    <property type="evidence" value="ECO:0007669"/>
    <property type="project" value="TreeGrafter"/>
</dbReference>
<evidence type="ECO:0000256" key="1">
    <source>
        <dbReference type="ARBA" id="ARBA00023319"/>
    </source>
</evidence>
<dbReference type="InterPro" id="IPR036179">
    <property type="entry name" value="Ig-like_dom_sf"/>
</dbReference>
<dbReference type="Pfam" id="PF07679">
    <property type="entry name" value="I-set"/>
    <property type="match status" value="2"/>
</dbReference>
<dbReference type="Pfam" id="PF13927">
    <property type="entry name" value="Ig_3"/>
    <property type="match status" value="2"/>
</dbReference>
<dbReference type="InterPro" id="IPR003598">
    <property type="entry name" value="Ig_sub2"/>
</dbReference>
<dbReference type="SMART" id="SM00408">
    <property type="entry name" value="IGc2"/>
    <property type="match status" value="4"/>
</dbReference>
<evidence type="ECO:0000256" key="2">
    <source>
        <dbReference type="SAM" id="SignalP"/>
    </source>
</evidence>
<dbReference type="AlphaFoldDB" id="A0A096ZGV9"/>
<dbReference type="GO" id="GO:0098632">
    <property type="term" value="F:cell-cell adhesion mediator activity"/>
    <property type="evidence" value="ECO:0007669"/>
    <property type="project" value="TreeGrafter"/>
</dbReference>
<dbReference type="SMART" id="SM00409">
    <property type="entry name" value="IG"/>
    <property type="match status" value="4"/>
</dbReference>
<evidence type="ECO:0000313" key="4">
    <source>
        <dbReference type="EMBL" id="AIR96005.1"/>
    </source>
</evidence>
<dbReference type="Gene3D" id="2.60.40.10">
    <property type="entry name" value="Immunoglobulins"/>
    <property type="match status" value="4"/>
</dbReference>